<name>A0ABY1PVQ8_9BACT</name>
<evidence type="ECO:0000313" key="3">
    <source>
        <dbReference type="EMBL" id="SMP50479.1"/>
    </source>
</evidence>
<feature type="region of interest" description="Disordered" evidence="2">
    <location>
        <begin position="148"/>
        <end position="175"/>
    </location>
</feature>
<accession>A0ABY1PVQ8</accession>
<dbReference type="InterPro" id="IPR029069">
    <property type="entry name" value="HotDog_dom_sf"/>
</dbReference>
<organism evidence="3 4">
    <name type="scientific">Neorhodopirellula lusitana</name>
    <dbReference type="NCBI Taxonomy" id="445327"/>
    <lineage>
        <taxon>Bacteria</taxon>
        <taxon>Pseudomonadati</taxon>
        <taxon>Planctomycetota</taxon>
        <taxon>Planctomycetia</taxon>
        <taxon>Pirellulales</taxon>
        <taxon>Pirellulaceae</taxon>
        <taxon>Neorhodopirellula</taxon>
    </lineage>
</organism>
<keyword evidence="1" id="KW-0456">Lyase</keyword>
<sequence length="175" mass="19119">MTSSSADSRSFGPDQIEAMIPHRQPMRLIDEVVELTESTIHARKTFSPDDFFVQGHFPEVPLVPGVIQCECCLQAGAVLLSSHTPDAGDFIPVATRMDSVKFKNMVRPGDTVEIHVTLKERLANAFFLSGKMLLNGKTTTRLEFACSITSPPKSAPPESDPAEKTDTLENNEATS</sequence>
<dbReference type="Proteomes" id="UP001158067">
    <property type="component" value="Unassembled WGS sequence"/>
</dbReference>
<evidence type="ECO:0000313" key="4">
    <source>
        <dbReference type="Proteomes" id="UP001158067"/>
    </source>
</evidence>
<gene>
    <name evidence="3" type="ORF">SAMN06265222_103102</name>
</gene>
<dbReference type="InterPro" id="IPR013114">
    <property type="entry name" value="FabA_FabZ"/>
</dbReference>
<protein>
    <submittedName>
        <fullName evidence="3">3-hydroxyacyl-[acyl-carrier-protein] dehydratase</fullName>
    </submittedName>
</protein>
<dbReference type="SUPFAM" id="SSF54637">
    <property type="entry name" value="Thioesterase/thiol ester dehydrase-isomerase"/>
    <property type="match status" value="1"/>
</dbReference>
<dbReference type="Gene3D" id="3.10.129.10">
    <property type="entry name" value="Hotdog Thioesterase"/>
    <property type="match status" value="1"/>
</dbReference>
<dbReference type="EMBL" id="FXUG01000003">
    <property type="protein sequence ID" value="SMP50479.1"/>
    <property type="molecule type" value="Genomic_DNA"/>
</dbReference>
<dbReference type="RefSeq" id="WP_283431911.1">
    <property type="nucleotide sequence ID" value="NZ_FXUG01000003.1"/>
</dbReference>
<dbReference type="PANTHER" id="PTHR30272">
    <property type="entry name" value="3-HYDROXYACYL-[ACYL-CARRIER-PROTEIN] DEHYDRATASE"/>
    <property type="match status" value="1"/>
</dbReference>
<dbReference type="Pfam" id="PF07977">
    <property type="entry name" value="FabA"/>
    <property type="match status" value="1"/>
</dbReference>
<evidence type="ECO:0000256" key="2">
    <source>
        <dbReference type="SAM" id="MobiDB-lite"/>
    </source>
</evidence>
<dbReference type="CDD" id="cd01288">
    <property type="entry name" value="FabZ"/>
    <property type="match status" value="1"/>
</dbReference>
<comment type="caution">
    <text evidence="3">The sequence shown here is derived from an EMBL/GenBank/DDBJ whole genome shotgun (WGS) entry which is preliminary data.</text>
</comment>
<evidence type="ECO:0000256" key="1">
    <source>
        <dbReference type="ARBA" id="ARBA00023239"/>
    </source>
</evidence>
<dbReference type="PANTHER" id="PTHR30272:SF1">
    <property type="entry name" value="3-HYDROXYACYL-[ACYL-CARRIER-PROTEIN] DEHYDRATASE"/>
    <property type="match status" value="1"/>
</dbReference>
<keyword evidence="4" id="KW-1185">Reference proteome</keyword>
<proteinExistence type="predicted"/>
<reference evidence="3 4" key="1">
    <citation type="submission" date="2017-05" db="EMBL/GenBank/DDBJ databases">
        <authorList>
            <person name="Varghese N."/>
            <person name="Submissions S."/>
        </authorList>
    </citation>
    <scope>NUCLEOTIDE SEQUENCE [LARGE SCALE GENOMIC DNA]</scope>
    <source>
        <strain evidence="3 4">DSM 25457</strain>
    </source>
</reference>